<sequence>DGINFTRKASTYEISVYTKTPVILVMDCGGMTTSAGAVIKGFLKYKVNMIKGVIFNRLDAKIYPELQKLCASLRIRCYGYIPKMSSVAVENKHITLVNEIEIDDLKAKMQKFAAKAEKTLDIDGIIELAKSARELKFKPLNVPYVGKARIAFSYDKAFCLYYRDNIDLLKKMGAEVVTFSPMHDKELPENIDGLVLCGGYPEMYASELAKNESMLRSVNNAVRSGIPTIAECAGFMYLHESMYDITGVAYKMAGVIDGKCYKSDIPIKNGYIELISNTSNLLLKRGGKFKTYEYHVYESTDPGSTFTAVKNGDSWKCINSSPTLYAGFPHLHFYTNMKMAEKFMRSCVK</sequence>
<evidence type="ECO:0000313" key="3">
    <source>
        <dbReference type="EMBL" id="HIU57260.1"/>
    </source>
</evidence>
<name>A0A9D1SEM5_9FIRM</name>
<evidence type="ECO:0000313" key="4">
    <source>
        <dbReference type="Proteomes" id="UP000824109"/>
    </source>
</evidence>
<reference evidence="3" key="2">
    <citation type="journal article" date="2021" name="PeerJ">
        <title>Extensive microbial diversity within the chicken gut microbiome revealed by metagenomics and culture.</title>
        <authorList>
            <person name="Gilroy R."/>
            <person name="Ravi A."/>
            <person name="Getino M."/>
            <person name="Pursley I."/>
            <person name="Horton D.L."/>
            <person name="Alikhan N.F."/>
            <person name="Baker D."/>
            <person name="Gharbi K."/>
            <person name="Hall N."/>
            <person name="Watson M."/>
            <person name="Adriaenssens E.M."/>
            <person name="Foster-Nyarko E."/>
            <person name="Jarju S."/>
            <person name="Secka A."/>
            <person name="Antonio M."/>
            <person name="Oren A."/>
            <person name="Chaudhuri R.R."/>
            <person name="La Ragione R."/>
            <person name="Hildebrand F."/>
            <person name="Pallen M.J."/>
        </authorList>
    </citation>
    <scope>NUCLEOTIDE SEQUENCE</scope>
    <source>
        <strain evidence="3">USAMLcec3-3695</strain>
    </source>
</reference>
<dbReference type="NCBIfam" id="NF002204">
    <property type="entry name" value="PRK01077.1"/>
    <property type="match status" value="1"/>
</dbReference>
<dbReference type="InterPro" id="IPR004484">
    <property type="entry name" value="CbiA/CobB_synth"/>
</dbReference>
<dbReference type="SUPFAM" id="SSF52540">
    <property type="entry name" value="P-loop containing nucleoside triphosphate hydrolases"/>
    <property type="match status" value="1"/>
</dbReference>
<dbReference type="AlphaFoldDB" id="A0A9D1SEM5"/>
<dbReference type="Pfam" id="PF07685">
    <property type="entry name" value="GATase_3"/>
    <property type="match status" value="1"/>
</dbReference>
<reference evidence="3" key="1">
    <citation type="submission" date="2020-10" db="EMBL/GenBank/DDBJ databases">
        <authorList>
            <person name="Gilroy R."/>
        </authorList>
    </citation>
    <scope>NUCLEOTIDE SEQUENCE</scope>
    <source>
        <strain evidence="3">USAMLcec3-3695</strain>
    </source>
</reference>
<evidence type="ECO:0000256" key="1">
    <source>
        <dbReference type="ARBA" id="ARBA00022962"/>
    </source>
</evidence>
<dbReference type="InterPro" id="IPR027417">
    <property type="entry name" value="P-loop_NTPase"/>
</dbReference>
<dbReference type="EMBL" id="DVNB01000057">
    <property type="protein sequence ID" value="HIU57260.1"/>
    <property type="molecule type" value="Genomic_DNA"/>
</dbReference>
<feature type="domain" description="CobB/CobQ-like glutamine amidotransferase" evidence="2">
    <location>
        <begin position="149"/>
        <end position="333"/>
    </location>
</feature>
<proteinExistence type="predicted"/>
<dbReference type="Proteomes" id="UP000824109">
    <property type="component" value="Unassembled WGS sequence"/>
</dbReference>
<evidence type="ECO:0000259" key="2">
    <source>
        <dbReference type="Pfam" id="PF07685"/>
    </source>
</evidence>
<feature type="non-terminal residue" evidence="3">
    <location>
        <position position="1"/>
    </location>
</feature>
<dbReference type="PANTHER" id="PTHR43873">
    <property type="entry name" value="COBYRINATE A,C-DIAMIDE SYNTHASE"/>
    <property type="match status" value="1"/>
</dbReference>
<dbReference type="Gene3D" id="3.40.50.880">
    <property type="match status" value="1"/>
</dbReference>
<accession>A0A9D1SEM5</accession>
<dbReference type="GO" id="GO:0042242">
    <property type="term" value="F:cobyrinic acid a,c-diamide synthase activity"/>
    <property type="evidence" value="ECO:0007669"/>
    <property type="project" value="InterPro"/>
</dbReference>
<dbReference type="PANTHER" id="PTHR43873:SF1">
    <property type="entry name" value="COBYRINATE A,C-DIAMIDE SYNTHASE"/>
    <property type="match status" value="1"/>
</dbReference>
<dbReference type="Gene3D" id="3.40.50.300">
    <property type="entry name" value="P-loop containing nucleotide triphosphate hydrolases"/>
    <property type="match status" value="1"/>
</dbReference>
<comment type="caution">
    <text evidence="3">The sequence shown here is derived from an EMBL/GenBank/DDBJ whole genome shotgun (WGS) entry which is preliminary data.</text>
</comment>
<organism evidence="3 4">
    <name type="scientific">Candidatus Ornithomonoglobus merdipullorum</name>
    <dbReference type="NCBI Taxonomy" id="2840895"/>
    <lineage>
        <taxon>Bacteria</taxon>
        <taxon>Bacillati</taxon>
        <taxon>Bacillota</taxon>
        <taxon>Clostridia</taxon>
        <taxon>Candidatus Ornithomonoglobus</taxon>
    </lineage>
</organism>
<dbReference type="SUPFAM" id="SSF52317">
    <property type="entry name" value="Class I glutamine amidotransferase-like"/>
    <property type="match status" value="1"/>
</dbReference>
<protein>
    <submittedName>
        <fullName evidence="3">Cobyrinate a,c-diamide synthase</fullName>
    </submittedName>
</protein>
<gene>
    <name evidence="3" type="ORF">IAA61_05550</name>
</gene>
<dbReference type="InterPro" id="IPR029062">
    <property type="entry name" value="Class_I_gatase-like"/>
</dbReference>
<dbReference type="PROSITE" id="PS51274">
    <property type="entry name" value="GATASE_COBBQ"/>
    <property type="match status" value="1"/>
</dbReference>
<keyword evidence="1" id="KW-0315">Glutamine amidotransferase</keyword>
<dbReference type="InterPro" id="IPR011698">
    <property type="entry name" value="GATase_3"/>
</dbReference>